<dbReference type="PANTHER" id="PTHR23501:SF109">
    <property type="entry name" value="MAJOR FACILITATOR SUPERFAMILY (MFS) PROFILE DOMAIN-CONTAINING PROTEIN-RELATED"/>
    <property type="match status" value="1"/>
</dbReference>
<keyword evidence="4 6" id="KW-1133">Transmembrane helix</keyword>
<gene>
    <name evidence="8" type="ORF">DM02DRAFT_582955</name>
</gene>
<keyword evidence="9" id="KW-1185">Reference proteome</keyword>
<evidence type="ECO:0000256" key="1">
    <source>
        <dbReference type="ARBA" id="ARBA00004141"/>
    </source>
</evidence>
<evidence type="ECO:0000259" key="7">
    <source>
        <dbReference type="PROSITE" id="PS50850"/>
    </source>
</evidence>
<evidence type="ECO:0000256" key="4">
    <source>
        <dbReference type="ARBA" id="ARBA00022989"/>
    </source>
</evidence>
<evidence type="ECO:0000256" key="2">
    <source>
        <dbReference type="ARBA" id="ARBA00022448"/>
    </source>
</evidence>
<keyword evidence="3 6" id="KW-0812">Transmembrane</keyword>
<dbReference type="Pfam" id="PF06609">
    <property type="entry name" value="TRI12"/>
    <property type="match status" value="1"/>
</dbReference>
<protein>
    <submittedName>
        <fullName evidence="8">Fungal trichothecene efflux pump</fullName>
    </submittedName>
</protein>
<dbReference type="AlphaFoldDB" id="A0A2V1E685"/>
<keyword evidence="2" id="KW-0813">Transport</keyword>
<feature type="domain" description="Major facilitator superfamily (MFS) profile" evidence="7">
    <location>
        <begin position="34"/>
        <end position="562"/>
    </location>
</feature>
<evidence type="ECO:0000256" key="5">
    <source>
        <dbReference type="ARBA" id="ARBA00023136"/>
    </source>
</evidence>
<dbReference type="InterPro" id="IPR036259">
    <property type="entry name" value="MFS_trans_sf"/>
</dbReference>
<evidence type="ECO:0000313" key="9">
    <source>
        <dbReference type="Proteomes" id="UP000244855"/>
    </source>
</evidence>
<feature type="transmembrane region" description="Helical" evidence="6">
    <location>
        <begin position="89"/>
        <end position="107"/>
    </location>
</feature>
<dbReference type="SUPFAM" id="SSF103473">
    <property type="entry name" value="MFS general substrate transporter"/>
    <property type="match status" value="1"/>
</dbReference>
<accession>A0A2V1E685</accession>
<feature type="transmembrane region" description="Helical" evidence="6">
    <location>
        <begin position="412"/>
        <end position="433"/>
    </location>
</feature>
<feature type="transmembrane region" description="Helical" evidence="6">
    <location>
        <begin position="176"/>
        <end position="198"/>
    </location>
</feature>
<reference evidence="8 9" key="1">
    <citation type="journal article" date="2018" name="Sci. Rep.">
        <title>Comparative genomics provides insights into the lifestyle and reveals functional heterogeneity of dark septate endophytic fungi.</title>
        <authorList>
            <person name="Knapp D.G."/>
            <person name="Nemeth J.B."/>
            <person name="Barry K."/>
            <person name="Hainaut M."/>
            <person name="Henrissat B."/>
            <person name="Johnson J."/>
            <person name="Kuo A."/>
            <person name="Lim J.H.P."/>
            <person name="Lipzen A."/>
            <person name="Nolan M."/>
            <person name="Ohm R.A."/>
            <person name="Tamas L."/>
            <person name="Grigoriev I.V."/>
            <person name="Spatafora J.W."/>
            <person name="Nagy L.G."/>
            <person name="Kovacs G.M."/>
        </authorList>
    </citation>
    <scope>NUCLEOTIDE SEQUENCE [LARGE SCALE GENOMIC DNA]</scope>
    <source>
        <strain evidence="8 9">DSE2036</strain>
    </source>
</reference>
<name>A0A2V1E685_9PLEO</name>
<dbReference type="PROSITE" id="PS50850">
    <property type="entry name" value="MFS"/>
    <property type="match status" value="1"/>
</dbReference>
<dbReference type="CDD" id="cd06179">
    <property type="entry name" value="MFS_TRI12_like"/>
    <property type="match status" value="1"/>
</dbReference>
<feature type="transmembrane region" description="Helical" evidence="6">
    <location>
        <begin position="357"/>
        <end position="382"/>
    </location>
</feature>
<dbReference type="InterPro" id="IPR053791">
    <property type="entry name" value="MFS_Tri12-like"/>
</dbReference>
<dbReference type="Gene3D" id="1.20.1250.20">
    <property type="entry name" value="MFS general substrate transporter like domains"/>
    <property type="match status" value="1"/>
</dbReference>
<organism evidence="8 9">
    <name type="scientific">Periconia macrospinosa</name>
    <dbReference type="NCBI Taxonomy" id="97972"/>
    <lineage>
        <taxon>Eukaryota</taxon>
        <taxon>Fungi</taxon>
        <taxon>Dikarya</taxon>
        <taxon>Ascomycota</taxon>
        <taxon>Pezizomycotina</taxon>
        <taxon>Dothideomycetes</taxon>
        <taxon>Pleosporomycetidae</taxon>
        <taxon>Pleosporales</taxon>
        <taxon>Massarineae</taxon>
        <taxon>Periconiaceae</taxon>
        <taxon>Periconia</taxon>
    </lineage>
</organism>
<dbReference type="GO" id="GO:0005886">
    <property type="term" value="C:plasma membrane"/>
    <property type="evidence" value="ECO:0007669"/>
    <property type="project" value="TreeGrafter"/>
</dbReference>
<feature type="transmembrane region" description="Helical" evidence="6">
    <location>
        <begin position="389"/>
        <end position="406"/>
    </location>
</feature>
<dbReference type="PANTHER" id="PTHR23501">
    <property type="entry name" value="MAJOR FACILITATOR SUPERFAMILY"/>
    <property type="match status" value="1"/>
</dbReference>
<feature type="transmembrane region" description="Helical" evidence="6">
    <location>
        <begin position="143"/>
        <end position="164"/>
    </location>
</feature>
<dbReference type="InterPro" id="IPR010573">
    <property type="entry name" value="MFS_Str1/Tri12-like"/>
</dbReference>
<dbReference type="InterPro" id="IPR020846">
    <property type="entry name" value="MFS_dom"/>
</dbReference>
<feature type="transmembrane region" description="Helical" evidence="6">
    <location>
        <begin position="250"/>
        <end position="272"/>
    </location>
</feature>
<dbReference type="EMBL" id="KZ805310">
    <property type="protein sequence ID" value="PVI06057.1"/>
    <property type="molecule type" value="Genomic_DNA"/>
</dbReference>
<dbReference type="Proteomes" id="UP000244855">
    <property type="component" value="Unassembled WGS sequence"/>
</dbReference>
<evidence type="ECO:0000256" key="6">
    <source>
        <dbReference type="SAM" id="Phobius"/>
    </source>
</evidence>
<comment type="subcellular location">
    <subcellularLocation>
        <location evidence="1">Membrane</location>
        <topology evidence="1">Multi-pass membrane protein</topology>
    </subcellularLocation>
</comment>
<feature type="transmembrane region" description="Helical" evidence="6">
    <location>
        <begin position="278"/>
        <end position="300"/>
    </location>
</feature>
<dbReference type="PROSITE" id="PS00216">
    <property type="entry name" value="SUGAR_TRANSPORT_1"/>
    <property type="match status" value="1"/>
</dbReference>
<dbReference type="GO" id="GO:0022857">
    <property type="term" value="F:transmembrane transporter activity"/>
    <property type="evidence" value="ECO:0007669"/>
    <property type="project" value="InterPro"/>
</dbReference>
<keyword evidence="5 6" id="KW-0472">Membrane</keyword>
<feature type="transmembrane region" description="Helical" evidence="6">
    <location>
        <begin position="210"/>
        <end position="229"/>
    </location>
</feature>
<feature type="transmembrane region" description="Helical" evidence="6">
    <location>
        <begin position="321"/>
        <end position="345"/>
    </location>
</feature>
<feature type="transmembrane region" description="Helical" evidence="6">
    <location>
        <begin position="539"/>
        <end position="557"/>
    </location>
</feature>
<evidence type="ECO:0000256" key="3">
    <source>
        <dbReference type="ARBA" id="ARBA00022692"/>
    </source>
</evidence>
<dbReference type="InterPro" id="IPR005829">
    <property type="entry name" value="Sugar_transporter_CS"/>
</dbReference>
<evidence type="ECO:0000313" key="8">
    <source>
        <dbReference type="EMBL" id="PVI06057.1"/>
    </source>
</evidence>
<feature type="transmembrane region" description="Helical" evidence="6">
    <location>
        <begin position="119"/>
        <end position="137"/>
    </location>
</feature>
<proteinExistence type="predicted"/>
<dbReference type="OrthoDB" id="4161376at2759"/>
<sequence length="592" mass="63451">MAEPIEKAEDSQHIEDVKDVSVVRKVHADGHVDLVDAHAIGGNVEEMPRGYFWSPQFIGTTIVSDQLHTFTHLQIRALINADIGPSTNLNWVATIWTIGSAIGFLLVGRLSDIFGRKWMVMGTSILGLLGCIVGGTAKNIDTLIGANLMNGIAAAGQLSFGIVLGELVPNKQRGPIITLVFASSLPFAVFGPIIARTFITKTAAGWRWSYYLGIILSGITIILYQFFYHPPSYDQLHVGGKTKWQEFKELDFIGIFLFIAGTVLFLIGLSWGGGTYPWTSAAVLCTILIGAATLVAFGLYEQYIFKGQAIMPPRLFKKLEYVAIVMVATIAAMVYYALTVLWPTILSTIYTTNVLKVGWASSVVGGGILLGQIFGGFAISYLPKVKWQLIIMSTLGTAFLGAQAGLQANAYATFITLGVLATFVIGWVDNIVFPGVTLLWESQDIGLATGVLGSIRAIGGAVAQTIYVSILNNKLTENLPKYVAPAATSAGLPESSLPALLKGIAMAGNLTQTVPGITPEIIAVAGVATQKAYLESFRVVFYATIPFGVVLIFFSALSPNFENVLSGNVAKRLQGMKGELQGVGREREGDAV</sequence>